<evidence type="ECO:0000256" key="1">
    <source>
        <dbReference type="SAM" id="MobiDB-lite"/>
    </source>
</evidence>
<keyword evidence="3" id="KW-1185">Reference proteome</keyword>
<name>A0ABN3P4I6_9ACTN</name>
<dbReference type="Proteomes" id="UP001501095">
    <property type="component" value="Unassembled WGS sequence"/>
</dbReference>
<dbReference type="EMBL" id="BAAATM010000018">
    <property type="protein sequence ID" value="GAA2550940.1"/>
    <property type="molecule type" value="Genomic_DNA"/>
</dbReference>
<proteinExistence type="predicted"/>
<gene>
    <name evidence="2" type="ORF">GCM10010423_59110</name>
</gene>
<sequence>MAGKKMEGNEEQRRAAAREAAAAGESPSARNETTGASKQRTHLRHGGSVTHDDRIAAQHRGKQQWRPGDLAEEQIKDPAAAGAERTFVEGERQEYTQEHERVFQAVSAGQAAHDGDAVLLDDIARRADMPPNETRALLHDLTRVHRLVTELAGTDTPDMGPRWETKPRL</sequence>
<feature type="region of interest" description="Disordered" evidence="1">
    <location>
        <begin position="1"/>
        <end position="70"/>
    </location>
</feature>
<organism evidence="2 3">
    <name type="scientific">Streptomyces levis</name>
    <dbReference type="NCBI Taxonomy" id="285566"/>
    <lineage>
        <taxon>Bacteria</taxon>
        <taxon>Bacillati</taxon>
        <taxon>Actinomycetota</taxon>
        <taxon>Actinomycetes</taxon>
        <taxon>Kitasatosporales</taxon>
        <taxon>Streptomycetaceae</taxon>
        <taxon>Streptomyces</taxon>
    </lineage>
</organism>
<feature type="compositionally biased region" description="Basic and acidic residues" evidence="1">
    <location>
        <begin position="1"/>
        <end position="17"/>
    </location>
</feature>
<evidence type="ECO:0000313" key="3">
    <source>
        <dbReference type="Proteomes" id="UP001501095"/>
    </source>
</evidence>
<evidence type="ECO:0000313" key="2">
    <source>
        <dbReference type="EMBL" id="GAA2550940.1"/>
    </source>
</evidence>
<feature type="compositionally biased region" description="Polar residues" evidence="1">
    <location>
        <begin position="28"/>
        <end position="38"/>
    </location>
</feature>
<accession>A0ABN3P4I6</accession>
<dbReference type="RefSeq" id="WP_344542052.1">
    <property type="nucleotide sequence ID" value="NZ_BAAATM010000018.1"/>
</dbReference>
<comment type="caution">
    <text evidence="2">The sequence shown here is derived from an EMBL/GenBank/DDBJ whole genome shotgun (WGS) entry which is preliminary data.</text>
</comment>
<reference evidence="2 3" key="1">
    <citation type="journal article" date="2019" name="Int. J. Syst. Evol. Microbiol.">
        <title>The Global Catalogue of Microorganisms (GCM) 10K type strain sequencing project: providing services to taxonomists for standard genome sequencing and annotation.</title>
        <authorList>
            <consortium name="The Broad Institute Genomics Platform"/>
            <consortium name="The Broad Institute Genome Sequencing Center for Infectious Disease"/>
            <person name="Wu L."/>
            <person name="Ma J."/>
        </authorList>
    </citation>
    <scope>NUCLEOTIDE SEQUENCE [LARGE SCALE GENOMIC DNA]</scope>
    <source>
        <strain evidence="2 3">JCM 6924</strain>
    </source>
</reference>
<protein>
    <submittedName>
        <fullName evidence="2">Uncharacterized protein</fullName>
    </submittedName>
</protein>